<proteinExistence type="predicted"/>
<gene>
    <name evidence="1" type="ORF">I4F81_000865</name>
</gene>
<dbReference type="EMBL" id="CM020618">
    <property type="protein sequence ID" value="KAK1858255.1"/>
    <property type="molecule type" value="Genomic_DNA"/>
</dbReference>
<keyword evidence="2" id="KW-1185">Reference proteome</keyword>
<evidence type="ECO:0000313" key="1">
    <source>
        <dbReference type="EMBL" id="KAK1858255.1"/>
    </source>
</evidence>
<reference evidence="1" key="1">
    <citation type="submission" date="2019-11" db="EMBL/GenBank/DDBJ databases">
        <title>Nori genome reveals adaptations in red seaweeds to the harsh intertidal environment.</title>
        <authorList>
            <person name="Wang D."/>
            <person name="Mao Y."/>
        </authorList>
    </citation>
    <scope>NUCLEOTIDE SEQUENCE</scope>
    <source>
        <tissue evidence="1">Gametophyte</tissue>
    </source>
</reference>
<accession>A0ACC3BJX5</accession>
<dbReference type="Proteomes" id="UP000798662">
    <property type="component" value="Chromosome 1"/>
</dbReference>
<protein>
    <submittedName>
        <fullName evidence="1">Uncharacterized protein</fullName>
    </submittedName>
</protein>
<sequence length="282" mass="30871">MAFALPPLPYAYDALEPYIDSTTMNIHHTKHHNTYVTNVNNVLAGENGGALKGLSLSAIQKEVVTLPDSIKTAVRNSGGGHWNHSFFWSVMGKTGSIAEAPTGDLKSSIESTFGSLDEMQKKFNTAAASRFGSGWAWLSVNADGQLFISSTPNQDNPLMEGIVDQPGTPILGLDVWEHVRCMLVSLVTLTPHPSIPRACRARWRATLQSYVADLGDLVTSLSCGFLSTRMCTTHPQAYYLKYQNRRPEYIASWWKTVDFDVIAKNYSAAKSGGLPAFDTPLV</sequence>
<comment type="caution">
    <text evidence="1">The sequence shown here is derived from an EMBL/GenBank/DDBJ whole genome shotgun (WGS) entry which is preliminary data.</text>
</comment>
<organism evidence="1 2">
    <name type="scientific">Pyropia yezoensis</name>
    <name type="common">Susabi-nori</name>
    <name type="synonym">Porphyra yezoensis</name>
    <dbReference type="NCBI Taxonomy" id="2788"/>
    <lineage>
        <taxon>Eukaryota</taxon>
        <taxon>Rhodophyta</taxon>
        <taxon>Bangiophyceae</taxon>
        <taxon>Bangiales</taxon>
        <taxon>Bangiaceae</taxon>
        <taxon>Pyropia</taxon>
    </lineage>
</organism>
<name>A0ACC3BJX5_PYRYE</name>
<evidence type="ECO:0000313" key="2">
    <source>
        <dbReference type="Proteomes" id="UP000798662"/>
    </source>
</evidence>